<organism evidence="3 4">
    <name type="scientific">Saponaria officinalis</name>
    <name type="common">Common soapwort</name>
    <name type="synonym">Lychnis saponaria</name>
    <dbReference type="NCBI Taxonomy" id="3572"/>
    <lineage>
        <taxon>Eukaryota</taxon>
        <taxon>Viridiplantae</taxon>
        <taxon>Streptophyta</taxon>
        <taxon>Embryophyta</taxon>
        <taxon>Tracheophyta</taxon>
        <taxon>Spermatophyta</taxon>
        <taxon>Magnoliopsida</taxon>
        <taxon>eudicotyledons</taxon>
        <taxon>Gunneridae</taxon>
        <taxon>Pentapetalae</taxon>
        <taxon>Caryophyllales</taxon>
        <taxon>Caryophyllaceae</taxon>
        <taxon>Caryophylleae</taxon>
        <taxon>Saponaria</taxon>
    </lineage>
</organism>
<evidence type="ECO:0000256" key="1">
    <source>
        <dbReference type="SAM" id="SignalP"/>
    </source>
</evidence>
<dbReference type="InterPro" id="IPR056594">
    <property type="entry name" value="AT5G49610-like_b-prop"/>
</dbReference>
<comment type="caution">
    <text evidence="3">The sequence shown here is derived from an EMBL/GenBank/DDBJ whole genome shotgun (WGS) entry which is preliminary data.</text>
</comment>
<evidence type="ECO:0000259" key="2">
    <source>
        <dbReference type="Pfam" id="PF23635"/>
    </source>
</evidence>
<dbReference type="Proteomes" id="UP001443914">
    <property type="component" value="Unassembled WGS sequence"/>
</dbReference>
<accession>A0AAW1JSB2</accession>
<dbReference type="PANTHER" id="PTHR35546">
    <property type="entry name" value="F-BOX PROTEIN INTERACTION DOMAIN PROTEIN-RELATED"/>
    <property type="match status" value="1"/>
</dbReference>
<feature type="chain" id="PRO_5043957183" description="F-box protein AT5G49610-like beta-propeller domain-containing protein" evidence="1">
    <location>
        <begin position="27"/>
        <end position="296"/>
    </location>
</feature>
<dbReference type="Pfam" id="PF23635">
    <property type="entry name" value="Beta-prop_AT5G49610-like"/>
    <property type="match status" value="1"/>
</dbReference>
<dbReference type="EMBL" id="JBDFQZ010000007">
    <property type="protein sequence ID" value="KAK9707257.1"/>
    <property type="molecule type" value="Genomic_DNA"/>
</dbReference>
<dbReference type="InterPro" id="IPR055290">
    <property type="entry name" value="At3g26010-like"/>
</dbReference>
<dbReference type="AlphaFoldDB" id="A0AAW1JSB2"/>
<reference evidence="3" key="1">
    <citation type="submission" date="2024-03" db="EMBL/GenBank/DDBJ databases">
        <title>WGS assembly of Saponaria officinalis var. Norfolk2.</title>
        <authorList>
            <person name="Jenkins J."/>
            <person name="Shu S."/>
            <person name="Grimwood J."/>
            <person name="Barry K."/>
            <person name="Goodstein D."/>
            <person name="Schmutz J."/>
            <person name="Leebens-Mack J."/>
            <person name="Osbourn A."/>
        </authorList>
    </citation>
    <scope>NUCLEOTIDE SEQUENCE [LARGE SCALE GENOMIC DNA]</scope>
    <source>
        <strain evidence="3">JIC</strain>
    </source>
</reference>
<feature type="signal peptide" evidence="1">
    <location>
        <begin position="1"/>
        <end position="26"/>
    </location>
</feature>
<evidence type="ECO:0000313" key="4">
    <source>
        <dbReference type="Proteomes" id="UP001443914"/>
    </source>
</evidence>
<protein>
    <recommendedName>
        <fullName evidence="2">F-box protein AT5G49610-like beta-propeller domain-containing protein</fullName>
    </recommendedName>
</protein>
<feature type="domain" description="F-box protein AT5G49610-like beta-propeller" evidence="2">
    <location>
        <begin position="79"/>
        <end position="287"/>
    </location>
</feature>
<keyword evidence="1" id="KW-0732">Signal</keyword>
<keyword evidence="4" id="KW-1185">Reference proteome</keyword>
<sequence>MTRQTKGFFFTIGGGLLLITLKDGTSQVHNPATKQVIMLPKSKSVLECGFDFHYPNERTGIIMRYRSSFCGRCRFIVIRFCRRLKAMEVYDSKTSNWRGYAMDNFDDLQLFNVHWHIHNYVDLLIGTTLRVFILTMGGHGIVIKFKTDGLNGYSFPLPEVVNNGGIDEDNIRISKYNRNIRLLYHNKTGLWIWKTGSIHAGSWSWVPILEISHYRQVCKPIGLKHLAQVVLDEAFRVVPLTCQPNANVVFLQVESCILVYHLRKDTIELIVDMKDDGDKRISLVVPFYPLLSNIKS</sequence>
<name>A0AAW1JSB2_SAPOF</name>
<gene>
    <name evidence="3" type="ORF">RND81_07G184300</name>
</gene>
<proteinExistence type="predicted"/>
<dbReference type="PANTHER" id="PTHR35546:SF9">
    <property type="entry name" value="F-BOX ASSOCIATED DOMAIN-CONTAINING PROTEIN"/>
    <property type="match status" value="1"/>
</dbReference>
<evidence type="ECO:0000313" key="3">
    <source>
        <dbReference type="EMBL" id="KAK9707257.1"/>
    </source>
</evidence>